<protein>
    <submittedName>
        <fullName evidence="3">Cupredoxin family copper-binding protein</fullName>
    </submittedName>
</protein>
<dbReference type="Gene3D" id="2.60.40.420">
    <property type="entry name" value="Cupredoxins - blue copper proteins"/>
    <property type="match status" value="1"/>
</dbReference>
<dbReference type="CDD" id="cd13921">
    <property type="entry name" value="Amicyanin"/>
    <property type="match status" value="1"/>
</dbReference>
<feature type="signal peptide" evidence="1">
    <location>
        <begin position="1"/>
        <end position="22"/>
    </location>
</feature>
<feature type="domain" description="EfeO-type cupredoxin-like" evidence="2">
    <location>
        <begin position="8"/>
        <end position="108"/>
    </location>
</feature>
<reference evidence="3 4" key="1">
    <citation type="submission" date="2020-05" db="EMBL/GenBank/DDBJ databases">
        <title>Erythrobacter mangrovi sp. nov., isolated from rhizosphere soil of mangrove plant (Kandelia candel).</title>
        <authorList>
            <person name="Ye Y.H."/>
        </authorList>
    </citation>
    <scope>NUCLEOTIDE SEQUENCE [LARGE SCALE GENOMIC DNA]</scope>
    <source>
        <strain evidence="3 4">EB310</strain>
    </source>
</reference>
<dbReference type="InterPro" id="IPR008972">
    <property type="entry name" value="Cupredoxin"/>
</dbReference>
<gene>
    <name evidence="3" type="ORF">HQR01_12465</name>
</gene>
<dbReference type="Proteomes" id="UP000504693">
    <property type="component" value="Chromosome"/>
</dbReference>
<dbReference type="Pfam" id="PF13473">
    <property type="entry name" value="Cupredoxin_1"/>
    <property type="match status" value="1"/>
</dbReference>
<dbReference type="PANTHER" id="PTHR36507:SF1">
    <property type="entry name" value="BLL1555 PROTEIN"/>
    <property type="match status" value="1"/>
</dbReference>
<dbReference type="InterPro" id="IPR052721">
    <property type="entry name" value="ET_Amicyanin"/>
</dbReference>
<evidence type="ECO:0000313" key="3">
    <source>
        <dbReference type="EMBL" id="QKG72114.1"/>
    </source>
</evidence>
<dbReference type="SUPFAM" id="SSF49503">
    <property type="entry name" value="Cupredoxins"/>
    <property type="match status" value="1"/>
</dbReference>
<dbReference type="EMBL" id="CP053921">
    <property type="protein sequence ID" value="QKG72114.1"/>
    <property type="molecule type" value="Genomic_DNA"/>
</dbReference>
<dbReference type="RefSeq" id="WP_173215173.1">
    <property type="nucleotide sequence ID" value="NZ_CP053921.1"/>
</dbReference>
<sequence length="109" mass="11902">MVAGLWALLAFALVSVSPGALSAKTTTKPQEHVVEIHHFKFSPATVEAKPGDTITWKNLDAAPHTATAKQWDSAKLNHSQSWSLKVTDKGTFEYICTYHPAMKGKVVVK</sequence>
<dbReference type="InterPro" id="IPR028096">
    <property type="entry name" value="EfeO_Cupredoxin"/>
</dbReference>
<evidence type="ECO:0000313" key="4">
    <source>
        <dbReference type="Proteomes" id="UP000504693"/>
    </source>
</evidence>
<keyword evidence="4" id="KW-1185">Reference proteome</keyword>
<name>A0A7D3XRT1_9SPHN</name>
<organism evidence="3 4">
    <name type="scientific">Erythrobacter mangrovi</name>
    <dbReference type="NCBI Taxonomy" id="2739433"/>
    <lineage>
        <taxon>Bacteria</taxon>
        <taxon>Pseudomonadati</taxon>
        <taxon>Pseudomonadota</taxon>
        <taxon>Alphaproteobacteria</taxon>
        <taxon>Sphingomonadales</taxon>
        <taxon>Erythrobacteraceae</taxon>
        <taxon>Erythrobacter/Porphyrobacter group</taxon>
        <taxon>Erythrobacter</taxon>
    </lineage>
</organism>
<dbReference type="AlphaFoldDB" id="A0A7D3XRT1"/>
<dbReference type="InterPro" id="IPR035668">
    <property type="entry name" value="Amicyanin"/>
</dbReference>
<keyword evidence="1" id="KW-0732">Signal</keyword>
<evidence type="ECO:0000256" key="1">
    <source>
        <dbReference type="SAM" id="SignalP"/>
    </source>
</evidence>
<accession>A0A7D3XRT1</accession>
<dbReference type="PANTHER" id="PTHR36507">
    <property type="entry name" value="BLL1555 PROTEIN"/>
    <property type="match status" value="1"/>
</dbReference>
<proteinExistence type="predicted"/>
<feature type="chain" id="PRO_5028977284" evidence="1">
    <location>
        <begin position="23"/>
        <end position="109"/>
    </location>
</feature>
<dbReference type="KEGG" id="emv:HQR01_12465"/>
<evidence type="ECO:0000259" key="2">
    <source>
        <dbReference type="Pfam" id="PF13473"/>
    </source>
</evidence>